<accession>H7CEK0</accession>
<evidence type="ECO:0000256" key="9">
    <source>
        <dbReference type="ARBA" id="ARBA00023180"/>
    </source>
</evidence>
<evidence type="ECO:0000256" key="10">
    <source>
        <dbReference type="ARBA" id="ARBA00023224"/>
    </source>
</evidence>
<dbReference type="Gene3D" id="1.20.1070.10">
    <property type="entry name" value="Rhodopsin 7-helix transmembrane proteins"/>
    <property type="match status" value="1"/>
</dbReference>
<dbReference type="GO" id="GO:0032870">
    <property type="term" value="P:cellular response to hormone stimulus"/>
    <property type="evidence" value="ECO:0007669"/>
    <property type="project" value="TreeGrafter"/>
</dbReference>
<dbReference type="SUPFAM" id="SSF81321">
    <property type="entry name" value="Family A G protein-coupled receptor-like"/>
    <property type="match status" value="1"/>
</dbReference>
<evidence type="ECO:0000313" key="13">
    <source>
        <dbReference type="EMBL" id="BAL72723.1"/>
    </source>
</evidence>
<feature type="transmembrane region" description="Helical" evidence="11">
    <location>
        <begin position="158"/>
        <end position="180"/>
    </location>
</feature>
<keyword evidence="7" id="KW-1015">Disulfide bond</keyword>
<feature type="transmembrane region" description="Helical" evidence="11">
    <location>
        <begin position="303"/>
        <end position="326"/>
    </location>
</feature>
<feature type="transmembrane region" description="Helical" evidence="11">
    <location>
        <begin position="270"/>
        <end position="291"/>
    </location>
</feature>
<dbReference type="GO" id="GO:0042277">
    <property type="term" value="F:peptide binding"/>
    <property type="evidence" value="ECO:0007669"/>
    <property type="project" value="TreeGrafter"/>
</dbReference>
<comment type="subcellular location">
    <subcellularLocation>
        <location evidence="1 11">Cell membrane</location>
        <topology evidence="1 11">Multi-pass membrane protein</topology>
    </subcellularLocation>
</comment>
<dbReference type="InterPro" id="IPR017452">
    <property type="entry name" value="GPCR_Rhodpsn_7TM"/>
</dbReference>
<feature type="transmembrane region" description="Helical" evidence="11">
    <location>
        <begin position="200"/>
        <end position="226"/>
    </location>
</feature>
<evidence type="ECO:0000256" key="11">
    <source>
        <dbReference type="RuleBase" id="RU046427"/>
    </source>
</evidence>
<dbReference type="Pfam" id="PF00001">
    <property type="entry name" value="7tm_1"/>
    <property type="match status" value="1"/>
</dbReference>
<dbReference type="PANTHER" id="PTHR24241">
    <property type="entry name" value="NEUROPEPTIDE RECEPTOR-RELATED G-PROTEIN COUPLED RECEPTOR"/>
    <property type="match status" value="1"/>
</dbReference>
<name>H7CEK0_TRISC</name>
<evidence type="ECO:0000256" key="6">
    <source>
        <dbReference type="ARBA" id="ARBA00023136"/>
    </source>
</evidence>
<dbReference type="GO" id="GO:0045907">
    <property type="term" value="P:positive regulation of vasoconstriction"/>
    <property type="evidence" value="ECO:0007669"/>
    <property type="project" value="TreeGrafter"/>
</dbReference>
<dbReference type="InterPro" id="IPR000276">
    <property type="entry name" value="GPCR_Rhodpsn"/>
</dbReference>
<dbReference type="InterPro" id="IPR002062">
    <property type="entry name" value="Oxytocn_rcpt"/>
</dbReference>
<dbReference type="PROSITE" id="PS00237">
    <property type="entry name" value="G_PROTEIN_RECEP_F1_1"/>
    <property type="match status" value="1"/>
</dbReference>
<sequence>MAQLCKHTEPWLQNISSGAWLGNASSLCNNSALPRVRDELVARVEVAVLAIILILALSGNLGVLLAIHSNRHKSSRMYFFVKHLSIADLVVAIFQVLPQLIWEITFRFYAPDLLCRAVKYLQVVGMFASTYLLIVMSIDRCLTICQPLKSLQQRSNRAYVLCSWLVSLLFSLPQVFIFSLKQVGPGAYDCWGDFIEPWGARAYVTWFTLSVYVVPVILLTTCYSLISFKIWQNVKLKTQREAGAARGGLMLSRVSSVKIISRAKIRTVKMTFVIVLAYIVCWTPFFVVQMWNVWDDQAPEENWPFVISMLLASLNSCCNPWIYMFFTGRLFHDLVQRFHCCTSKLKKTEQPNSELTCSKKSNSSTLAISLKSSGSQKSLSLHQQQEQ</sequence>
<keyword evidence="8 11" id="KW-0675">Receptor</keyword>
<dbReference type="PROSITE" id="PS50262">
    <property type="entry name" value="G_PROTEIN_RECEP_F1_2"/>
    <property type="match status" value="1"/>
</dbReference>
<evidence type="ECO:0000256" key="8">
    <source>
        <dbReference type="ARBA" id="ARBA00023170"/>
    </source>
</evidence>
<dbReference type="EMBL" id="AB671270">
    <property type="protein sequence ID" value="BAL72723.1"/>
    <property type="molecule type" value="mRNA"/>
</dbReference>
<dbReference type="InterPro" id="IPR001817">
    <property type="entry name" value="Vasoprsn_rcpt"/>
</dbReference>
<evidence type="ECO:0000256" key="7">
    <source>
        <dbReference type="ARBA" id="ARBA00023157"/>
    </source>
</evidence>
<keyword evidence="10 11" id="KW-0807">Transducer</keyword>
<evidence type="ECO:0000256" key="2">
    <source>
        <dbReference type="ARBA" id="ARBA00022475"/>
    </source>
</evidence>
<feature type="domain" description="G-protein coupled receptors family 1 profile" evidence="12">
    <location>
        <begin position="59"/>
        <end position="323"/>
    </location>
</feature>
<organism evidence="13">
    <name type="scientific">Triakis scyllium</name>
    <name type="common">Banded houndshark</name>
    <name type="synonym">Hemigaleus pingi</name>
    <dbReference type="NCBI Taxonomy" id="30494"/>
    <lineage>
        <taxon>Eukaryota</taxon>
        <taxon>Metazoa</taxon>
        <taxon>Chordata</taxon>
        <taxon>Craniata</taxon>
        <taxon>Vertebrata</taxon>
        <taxon>Chondrichthyes</taxon>
        <taxon>Elasmobranchii</taxon>
        <taxon>Galeomorphii</taxon>
        <taxon>Galeoidea</taxon>
        <taxon>Carcharhiniformes</taxon>
        <taxon>Triakidae</taxon>
        <taxon>Triakis</taxon>
    </lineage>
</organism>
<protein>
    <submittedName>
        <fullName evidence="13">Oxytocin-family receptor</fullName>
    </submittedName>
</protein>
<dbReference type="PRINTS" id="PR00665">
    <property type="entry name" value="OXYTOCINR"/>
</dbReference>
<keyword evidence="9 11" id="KW-0325">Glycoprotein</keyword>
<keyword evidence="6 11" id="KW-0472">Membrane</keyword>
<dbReference type="GO" id="GO:0004990">
    <property type="term" value="F:oxytocin receptor activity"/>
    <property type="evidence" value="ECO:0007669"/>
    <property type="project" value="InterPro"/>
</dbReference>
<evidence type="ECO:0000259" key="12">
    <source>
        <dbReference type="PROSITE" id="PS50262"/>
    </source>
</evidence>
<dbReference type="GO" id="GO:0005000">
    <property type="term" value="F:vasopressin receptor activity"/>
    <property type="evidence" value="ECO:0007669"/>
    <property type="project" value="InterPro"/>
</dbReference>
<keyword evidence="5 11" id="KW-0297">G-protein coupled receptor</keyword>
<evidence type="ECO:0000256" key="3">
    <source>
        <dbReference type="ARBA" id="ARBA00022692"/>
    </source>
</evidence>
<reference evidence="13" key="1">
    <citation type="submission" date="2011-09" db="EMBL/GenBank/DDBJ databases">
        <title>Triakis scyllium oxytocin-family receptor mRNA, complete sequence.</title>
        <authorList>
            <person name="Yamaguchi Y."/>
            <person name="Hyodo S."/>
        </authorList>
    </citation>
    <scope>NUCLEOTIDE SEQUENCE</scope>
</reference>
<dbReference type="PANTHER" id="PTHR24241:SF89">
    <property type="entry name" value="OXYTOCIN RECEPTOR"/>
    <property type="match status" value="1"/>
</dbReference>
<dbReference type="GO" id="GO:0060137">
    <property type="term" value="P:maternal process involved in parturition"/>
    <property type="evidence" value="ECO:0007669"/>
    <property type="project" value="TreeGrafter"/>
</dbReference>
<proteinExistence type="evidence at transcript level"/>
<evidence type="ECO:0000256" key="5">
    <source>
        <dbReference type="ARBA" id="ARBA00023040"/>
    </source>
</evidence>
<keyword evidence="2" id="KW-1003">Cell membrane</keyword>
<dbReference type="AlphaFoldDB" id="H7CEK0"/>
<keyword evidence="3 11" id="KW-0812">Transmembrane</keyword>
<feature type="transmembrane region" description="Helical" evidence="11">
    <location>
        <begin position="79"/>
        <end position="97"/>
    </location>
</feature>
<dbReference type="GO" id="GO:0005886">
    <property type="term" value="C:plasma membrane"/>
    <property type="evidence" value="ECO:0007669"/>
    <property type="project" value="UniProtKB-SubCell"/>
</dbReference>
<dbReference type="PRINTS" id="PR00896">
    <property type="entry name" value="VASOPRESSINR"/>
</dbReference>
<comment type="similarity">
    <text evidence="11">Belongs to the G-protein coupled receptor 1 family. Vasopressin/oxytocin receptor subfamily.</text>
</comment>
<feature type="transmembrane region" description="Helical" evidence="11">
    <location>
        <begin position="117"/>
        <end position="138"/>
    </location>
</feature>
<evidence type="ECO:0000256" key="1">
    <source>
        <dbReference type="ARBA" id="ARBA00004651"/>
    </source>
</evidence>
<dbReference type="GO" id="GO:0001992">
    <property type="term" value="P:regulation of systemic arterial blood pressure by vasopressin"/>
    <property type="evidence" value="ECO:0007669"/>
    <property type="project" value="TreeGrafter"/>
</dbReference>
<evidence type="ECO:0000256" key="4">
    <source>
        <dbReference type="ARBA" id="ARBA00022989"/>
    </source>
</evidence>
<dbReference type="PRINTS" id="PR00237">
    <property type="entry name" value="GPCRRHODOPSN"/>
</dbReference>
<keyword evidence="4 11" id="KW-1133">Transmembrane helix</keyword>
<feature type="transmembrane region" description="Helical" evidence="11">
    <location>
        <begin position="46"/>
        <end position="67"/>
    </location>
</feature>